<comment type="caution">
    <text evidence="8">The sequence shown here is derived from an EMBL/GenBank/DDBJ whole genome shotgun (WGS) entry which is preliminary data.</text>
</comment>
<dbReference type="InterPro" id="IPR035681">
    <property type="entry name" value="ComA-like_MBL"/>
</dbReference>
<dbReference type="PANTHER" id="PTHR30619">
    <property type="entry name" value="DNA INTERNALIZATION/COMPETENCE PROTEIN COMEC/REC2"/>
    <property type="match status" value="1"/>
</dbReference>
<feature type="transmembrane region" description="Helical" evidence="6">
    <location>
        <begin position="329"/>
        <end position="346"/>
    </location>
</feature>
<dbReference type="GO" id="GO:0030420">
    <property type="term" value="P:establishment of competence for transformation"/>
    <property type="evidence" value="ECO:0007669"/>
    <property type="project" value="InterPro"/>
</dbReference>
<name>A0A163S977_9BACL</name>
<keyword evidence="3 6" id="KW-0812">Transmembrane</keyword>
<dbReference type="InterPro" id="IPR001279">
    <property type="entry name" value="Metallo-B-lactamas"/>
</dbReference>
<dbReference type="NCBIfam" id="TIGR00360">
    <property type="entry name" value="ComEC_N-term"/>
    <property type="match status" value="1"/>
</dbReference>
<dbReference type="Pfam" id="PF13567">
    <property type="entry name" value="DUF4131"/>
    <property type="match status" value="1"/>
</dbReference>
<comment type="subcellular location">
    <subcellularLocation>
        <location evidence="1">Cell membrane</location>
        <topology evidence="1">Multi-pass membrane protein</topology>
    </subcellularLocation>
</comment>
<feature type="transmembrane region" description="Helical" evidence="6">
    <location>
        <begin position="260"/>
        <end position="276"/>
    </location>
</feature>
<feature type="transmembrane region" description="Helical" evidence="6">
    <location>
        <begin position="306"/>
        <end position="323"/>
    </location>
</feature>
<evidence type="ECO:0000259" key="7">
    <source>
        <dbReference type="SMART" id="SM00849"/>
    </source>
</evidence>
<dbReference type="NCBIfam" id="TIGR00361">
    <property type="entry name" value="ComEC_Rec2"/>
    <property type="match status" value="1"/>
</dbReference>
<gene>
    <name evidence="8" type="ORF">AWM68_16320</name>
</gene>
<dbReference type="Gene3D" id="3.60.15.10">
    <property type="entry name" value="Ribonuclease Z/Hydroxyacylglutathione hydrolase-like"/>
    <property type="match status" value="1"/>
</dbReference>
<dbReference type="PANTHER" id="PTHR30619:SF1">
    <property type="entry name" value="RECOMBINATION PROTEIN 2"/>
    <property type="match status" value="1"/>
</dbReference>
<dbReference type="SMART" id="SM00849">
    <property type="entry name" value="Lactamase_B"/>
    <property type="match status" value="1"/>
</dbReference>
<feature type="transmembrane region" description="Helical" evidence="6">
    <location>
        <begin position="476"/>
        <end position="493"/>
    </location>
</feature>
<dbReference type="InterPro" id="IPR025405">
    <property type="entry name" value="DUF4131"/>
</dbReference>
<dbReference type="Proteomes" id="UP000076567">
    <property type="component" value="Unassembled WGS sequence"/>
</dbReference>
<dbReference type="SUPFAM" id="SSF56281">
    <property type="entry name" value="Metallo-hydrolase/oxidoreductase"/>
    <property type="match status" value="1"/>
</dbReference>
<keyword evidence="2" id="KW-1003">Cell membrane</keyword>
<feature type="transmembrane region" description="Helical" evidence="6">
    <location>
        <begin position="282"/>
        <end position="299"/>
    </location>
</feature>
<keyword evidence="5 6" id="KW-0472">Membrane</keyword>
<feature type="transmembrane region" description="Helical" evidence="6">
    <location>
        <begin position="6"/>
        <end position="39"/>
    </location>
</feature>
<evidence type="ECO:0000256" key="6">
    <source>
        <dbReference type="SAM" id="Phobius"/>
    </source>
</evidence>
<dbReference type="CDD" id="cd07731">
    <property type="entry name" value="ComA-like_MBL-fold"/>
    <property type="match status" value="1"/>
</dbReference>
<dbReference type="InterPro" id="IPR004797">
    <property type="entry name" value="Competence_ComEC/Rec2"/>
</dbReference>
<protein>
    <recommendedName>
        <fullName evidence="7">Metallo-beta-lactamase domain-containing protein</fullName>
    </recommendedName>
</protein>
<dbReference type="AlphaFoldDB" id="A0A163S977"/>
<dbReference type="OrthoDB" id="9761531at2"/>
<evidence type="ECO:0000256" key="5">
    <source>
        <dbReference type="ARBA" id="ARBA00023136"/>
    </source>
</evidence>
<dbReference type="InterPro" id="IPR052159">
    <property type="entry name" value="Competence_DNA_uptake"/>
</dbReference>
<evidence type="ECO:0000256" key="4">
    <source>
        <dbReference type="ARBA" id="ARBA00022989"/>
    </source>
</evidence>
<dbReference type="Pfam" id="PF03772">
    <property type="entry name" value="Competence"/>
    <property type="match status" value="1"/>
</dbReference>
<keyword evidence="4 6" id="KW-1133">Transmembrane helix</keyword>
<feature type="transmembrane region" description="Helical" evidence="6">
    <location>
        <begin position="417"/>
        <end position="435"/>
    </location>
</feature>
<organism evidence="8 9">
    <name type="scientific">Fictibacillus phosphorivorans</name>
    <dbReference type="NCBI Taxonomy" id="1221500"/>
    <lineage>
        <taxon>Bacteria</taxon>
        <taxon>Bacillati</taxon>
        <taxon>Bacillota</taxon>
        <taxon>Bacilli</taxon>
        <taxon>Bacillales</taxon>
        <taxon>Fictibacillaceae</taxon>
        <taxon>Fictibacillus</taxon>
    </lineage>
</organism>
<dbReference type="RefSeq" id="WP_066237689.1">
    <property type="nucleotide sequence ID" value="NZ_LRFC01000002.1"/>
</dbReference>
<dbReference type="EMBL" id="LRFC01000002">
    <property type="protein sequence ID" value="KZE68441.1"/>
    <property type="molecule type" value="Genomic_DNA"/>
</dbReference>
<dbReference type="InterPro" id="IPR004477">
    <property type="entry name" value="ComEC_N"/>
</dbReference>
<reference evidence="9" key="1">
    <citation type="submission" date="2016-01" db="EMBL/GenBank/DDBJ databases">
        <title>Draft genome of Chromobacterium sp. F49.</title>
        <authorList>
            <person name="Hong K.W."/>
        </authorList>
    </citation>
    <scope>NUCLEOTIDE SEQUENCE [LARGE SCALE GENOMIC DNA]</scope>
    <source>
        <strain evidence="9">P7IIIA</strain>
    </source>
</reference>
<keyword evidence="9" id="KW-1185">Reference proteome</keyword>
<feature type="transmembrane region" description="Helical" evidence="6">
    <location>
        <begin position="233"/>
        <end position="253"/>
    </location>
</feature>
<feature type="transmembrane region" description="Helical" evidence="6">
    <location>
        <begin position="353"/>
        <end position="375"/>
    </location>
</feature>
<evidence type="ECO:0000313" key="8">
    <source>
        <dbReference type="EMBL" id="KZE68441.1"/>
    </source>
</evidence>
<accession>A0A163S977</accession>
<dbReference type="GO" id="GO:0005886">
    <property type="term" value="C:plasma membrane"/>
    <property type="evidence" value="ECO:0007669"/>
    <property type="project" value="UniProtKB-SubCell"/>
</dbReference>
<feature type="transmembrane region" description="Helical" evidence="6">
    <location>
        <begin position="387"/>
        <end position="410"/>
    </location>
</feature>
<feature type="domain" description="Metallo-beta-lactamase" evidence="7">
    <location>
        <begin position="506"/>
        <end position="716"/>
    </location>
</feature>
<sequence>MNPRYAVLSALVALCGIWLTKYQTITGIAVTAFLVIAIVLQVKRKSLLILFFLPCFIIYSQYDSKHSISKLPHDQMAFTGQIDTIPKMDGKMLRFQFDTNNEKIVVQHKMKSSIEKEQLNNLEINMTCRLKGYLKKPEQKSHFYGMNYQEYLNNKNIYWVLETRDFNLNHCQLTKKKDLQDKIKLWRSRAIQNIESQFSKNTAGLMNALLFGYRDGIESETLQAYQRLGLTHLLAVSGFNVGIVSFILYFFCVRVGVVKELAYVIIFFFLPIYIVLTGGESSIVRAGLMGMIVVLIMMFRKKVSPATLLSCVFLGMLFLHPAYSFELGFQLSFLMTFVLITSISLFRGRSYTILLIMTSFICSLFSFPIILYHFYEFSIWSIPFNMVYIPFVSFVLFPVSCIVLVLSYFVPEAIPHVSCFIEFVYGCSVTLLSKAQLLKGSIVLGRPAMWLFGFYFISIFYFLYKWEVNKRFHFQIAIPFLLVIFIHTITPFLNSKAAVTFLNVGQGDSILIELPYRKAVYLIDTGGTIPFDKEEWEKREEEFNVTKQVLLPFLKAKGIRKIDGMIISHGDMDHAGGAVFLTDHIKVSRVFLPFKQEDNDLELTIQKAAQQKDIKLTRLRKGLRWENDQSVFYVLHPGSNLYSSNNGSIVLWVSLYNQRFLFTGDLEKEGEAELINHFNNLEADVLKIGHHGSATSSTEIFLKKISPHYAIISAGKNNSYGHPAREVIERLKNDRILVYRTDQHGDITFEVGKESLKIKTAQ</sequence>
<dbReference type="Pfam" id="PF00753">
    <property type="entry name" value="Lactamase_B"/>
    <property type="match status" value="1"/>
</dbReference>
<evidence type="ECO:0000256" key="2">
    <source>
        <dbReference type="ARBA" id="ARBA00022475"/>
    </source>
</evidence>
<dbReference type="InterPro" id="IPR036866">
    <property type="entry name" value="RibonucZ/Hydroxyglut_hydro"/>
</dbReference>
<evidence type="ECO:0000256" key="3">
    <source>
        <dbReference type="ARBA" id="ARBA00022692"/>
    </source>
</evidence>
<proteinExistence type="predicted"/>
<evidence type="ECO:0000256" key="1">
    <source>
        <dbReference type="ARBA" id="ARBA00004651"/>
    </source>
</evidence>
<evidence type="ECO:0000313" key="9">
    <source>
        <dbReference type="Proteomes" id="UP000076567"/>
    </source>
</evidence>
<feature type="transmembrane region" description="Helical" evidence="6">
    <location>
        <begin position="447"/>
        <end position="464"/>
    </location>
</feature>